<gene>
    <name evidence="8" type="ORF">FHS59_004280</name>
</gene>
<comment type="similarity">
    <text evidence="2 6">Belongs to the dTDP-4-dehydrorhamnose reductase family.</text>
</comment>
<evidence type="ECO:0000256" key="3">
    <source>
        <dbReference type="ARBA" id="ARBA00012929"/>
    </source>
</evidence>
<keyword evidence="9" id="KW-1185">Reference proteome</keyword>
<dbReference type="CDD" id="cd05254">
    <property type="entry name" value="dTDP_HR_like_SDR_e"/>
    <property type="match status" value="1"/>
</dbReference>
<dbReference type="RefSeq" id="WP_184497888.1">
    <property type="nucleotide sequence ID" value="NZ_JACIJO010000004.1"/>
</dbReference>
<evidence type="ECO:0000256" key="4">
    <source>
        <dbReference type="ARBA" id="ARBA00017099"/>
    </source>
</evidence>
<comment type="catalytic activity">
    <reaction evidence="5">
        <text>dTDP-beta-L-rhamnose + NADP(+) = dTDP-4-dehydro-beta-L-rhamnose + NADPH + H(+)</text>
        <dbReference type="Rhea" id="RHEA:21796"/>
        <dbReference type="ChEBI" id="CHEBI:15378"/>
        <dbReference type="ChEBI" id="CHEBI:57510"/>
        <dbReference type="ChEBI" id="CHEBI:57783"/>
        <dbReference type="ChEBI" id="CHEBI:58349"/>
        <dbReference type="ChEBI" id="CHEBI:62830"/>
        <dbReference type="EC" id="1.1.1.133"/>
    </reaction>
</comment>
<dbReference type="Proteomes" id="UP000588604">
    <property type="component" value="Unassembled WGS sequence"/>
</dbReference>
<organism evidence="8 9">
    <name type="scientific">Algoriphagus iocasae</name>
    <dbReference type="NCBI Taxonomy" id="1836499"/>
    <lineage>
        <taxon>Bacteria</taxon>
        <taxon>Pseudomonadati</taxon>
        <taxon>Bacteroidota</taxon>
        <taxon>Cytophagia</taxon>
        <taxon>Cytophagales</taxon>
        <taxon>Cyclobacteriaceae</taxon>
        <taxon>Algoriphagus</taxon>
    </lineage>
</organism>
<evidence type="ECO:0000256" key="1">
    <source>
        <dbReference type="ARBA" id="ARBA00004781"/>
    </source>
</evidence>
<evidence type="ECO:0000256" key="6">
    <source>
        <dbReference type="RuleBase" id="RU364082"/>
    </source>
</evidence>
<dbReference type="EC" id="1.1.1.133" evidence="3 6"/>
<dbReference type="InterPro" id="IPR029903">
    <property type="entry name" value="RmlD-like-bd"/>
</dbReference>
<comment type="caution">
    <text evidence="8">The sequence shown here is derived from an EMBL/GenBank/DDBJ whole genome shotgun (WGS) entry which is preliminary data.</text>
</comment>
<name>A0A841MVK9_9BACT</name>
<evidence type="ECO:0000256" key="2">
    <source>
        <dbReference type="ARBA" id="ARBA00010944"/>
    </source>
</evidence>
<dbReference type="Pfam" id="PF04321">
    <property type="entry name" value="RmlD_sub_bind"/>
    <property type="match status" value="1"/>
</dbReference>
<proteinExistence type="inferred from homology"/>
<dbReference type="PANTHER" id="PTHR10491">
    <property type="entry name" value="DTDP-4-DEHYDRORHAMNOSE REDUCTASE"/>
    <property type="match status" value="1"/>
</dbReference>
<keyword evidence="6 8" id="KW-0560">Oxidoreductase</keyword>
<evidence type="ECO:0000313" key="8">
    <source>
        <dbReference type="EMBL" id="MBB6328624.1"/>
    </source>
</evidence>
<dbReference type="InterPro" id="IPR036291">
    <property type="entry name" value="NAD(P)-bd_dom_sf"/>
</dbReference>
<dbReference type="UniPathway" id="UPA00124"/>
<comment type="function">
    <text evidence="6">Catalyzes the reduction of dTDP-6-deoxy-L-lyxo-4-hexulose to yield dTDP-L-rhamnose.</text>
</comment>
<dbReference type="Gene3D" id="3.40.50.720">
    <property type="entry name" value="NAD(P)-binding Rossmann-like Domain"/>
    <property type="match status" value="1"/>
</dbReference>
<feature type="domain" description="RmlD-like substrate binding" evidence="7">
    <location>
        <begin position="12"/>
        <end position="302"/>
    </location>
</feature>
<keyword evidence="6" id="KW-0521">NADP</keyword>
<dbReference type="GO" id="GO:0008831">
    <property type="term" value="F:dTDP-4-dehydrorhamnose reductase activity"/>
    <property type="evidence" value="ECO:0007669"/>
    <property type="project" value="UniProtKB-EC"/>
</dbReference>
<evidence type="ECO:0000259" key="7">
    <source>
        <dbReference type="Pfam" id="PF04321"/>
    </source>
</evidence>
<dbReference type="EMBL" id="JACIJO010000004">
    <property type="protein sequence ID" value="MBB6328624.1"/>
    <property type="molecule type" value="Genomic_DNA"/>
</dbReference>
<protein>
    <recommendedName>
        <fullName evidence="4 6">dTDP-4-dehydrorhamnose reductase</fullName>
        <ecNumber evidence="3 6">1.1.1.133</ecNumber>
    </recommendedName>
</protein>
<evidence type="ECO:0000313" key="9">
    <source>
        <dbReference type="Proteomes" id="UP000588604"/>
    </source>
</evidence>
<reference evidence="8 9" key="1">
    <citation type="submission" date="2020-08" db="EMBL/GenBank/DDBJ databases">
        <title>Genomic Encyclopedia of Type Strains, Phase IV (KMG-IV): sequencing the most valuable type-strain genomes for metagenomic binning, comparative biology and taxonomic classification.</title>
        <authorList>
            <person name="Goeker M."/>
        </authorList>
    </citation>
    <scope>NUCLEOTIDE SEQUENCE [LARGE SCALE GENOMIC DNA]</scope>
    <source>
        <strain evidence="8 9">DSM 102044</strain>
    </source>
</reference>
<dbReference type="SUPFAM" id="SSF51735">
    <property type="entry name" value="NAD(P)-binding Rossmann-fold domains"/>
    <property type="match status" value="1"/>
</dbReference>
<dbReference type="AlphaFoldDB" id="A0A841MVK9"/>
<sequence>MGTNTPKSSKRKIFITGVNGLLGQKLVAQLAERGTFEIYGCGKGPCRIPDQKFDYVTLDITEKEEVDRVISSIKPDIILHGAAMTNVDECELNQEAAYIVNVKATEYLLKAAEQISSHFIFVSTDFIFSGEKGPLDENAIPAPVNYYGETKLEAERIVQASSTKWAIARTVLVFGIAHDMSRSNIILWVKSSLEAGKNIQVVDDQFRTPTLAEDLAEGCILIAEKEAEGIFNISGKDFMSPYEMAIMTAEYFNLDQSLIARVDSKIFTQPAKRPLITGFIIDKAQKELGYEPKTFRTAIAILSKQIILAS</sequence>
<dbReference type="GO" id="GO:0005829">
    <property type="term" value="C:cytosol"/>
    <property type="evidence" value="ECO:0007669"/>
    <property type="project" value="TreeGrafter"/>
</dbReference>
<dbReference type="PANTHER" id="PTHR10491:SF4">
    <property type="entry name" value="METHIONINE ADENOSYLTRANSFERASE 2 SUBUNIT BETA"/>
    <property type="match status" value="1"/>
</dbReference>
<comment type="pathway">
    <text evidence="1 6">Carbohydrate biosynthesis; dTDP-L-rhamnose biosynthesis.</text>
</comment>
<evidence type="ECO:0000256" key="5">
    <source>
        <dbReference type="ARBA" id="ARBA00048200"/>
    </source>
</evidence>
<dbReference type="InterPro" id="IPR005913">
    <property type="entry name" value="dTDP_dehydrorham_reduct"/>
</dbReference>
<accession>A0A841MVK9</accession>
<dbReference type="GO" id="GO:0019305">
    <property type="term" value="P:dTDP-rhamnose biosynthetic process"/>
    <property type="evidence" value="ECO:0007669"/>
    <property type="project" value="UniProtKB-UniPathway"/>
</dbReference>